<dbReference type="AlphaFoldDB" id="A0AAE1AM42"/>
<reference evidence="1" key="1">
    <citation type="journal article" date="2023" name="G3 (Bethesda)">
        <title>A reference genome for the long-term kleptoplast-retaining sea slug Elysia crispata morphotype clarki.</title>
        <authorList>
            <person name="Eastman K.E."/>
            <person name="Pendleton A.L."/>
            <person name="Shaikh M.A."/>
            <person name="Suttiyut T."/>
            <person name="Ogas R."/>
            <person name="Tomko P."/>
            <person name="Gavelis G."/>
            <person name="Widhalm J.R."/>
            <person name="Wisecaver J.H."/>
        </authorList>
    </citation>
    <scope>NUCLEOTIDE SEQUENCE</scope>
    <source>
        <strain evidence="1">ECLA1</strain>
    </source>
</reference>
<organism evidence="1 2">
    <name type="scientific">Elysia crispata</name>
    <name type="common">lettuce slug</name>
    <dbReference type="NCBI Taxonomy" id="231223"/>
    <lineage>
        <taxon>Eukaryota</taxon>
        <taxon>Metazoa</taxon>
        <taxon>Spiralia</taxon>
        <taxon>Lophotrochozoa</taxon>
        <taxon>Mollusca</taxon>
        <taxon>Gastropoda</taxon>
        <taxon>Heterobranchia</taxon>
        <taxon>Euthyneura</taxon>
        <taxon>Panpulmonata</taxon>
        <taxon>Sacoglossa</taxon>
        <taxon>Placobranchoidea</taxon>
        <taxon>Plakobranchidae</taxon>
        <taxon>Elysia</taxon>
    </lineage>
</organism>
<protein>
    <submittedName>
        <fullName evidence="1">Uncharacterized protein</fullName>
    </submittedName>
</protein>
<evidence type="ECO:0000313" key="1">
    <source>
        <dbReference type="EMBL" id="KAK3790430.1"/>
    </source>
</evidence>
<comment type="caution">
    <text evidence="1">The sequence shown here is derived from an EMBL/GenBank/DDBJ whole genome shotgun (WGS) entry which is preliminary data.</text>
</comment>
<dbReference type="EMBL" id="JAWDGP010001540">
    <property type="protein sequence ID" value="KAK3790430.1"/>
    <property type="molecule type" value="Genomic_DNA"/>
</dbReference>
<proteinExistence type="predicted"/>
<keyword evidence="2" id="KW-1185">Reference proteome</keyword>
<evidence type="ECO:0000313" key="2">
    <source>
        <dbReference type="Proteomes" id="UP001283361"/>
    </source>
</evidence>
<dbReference type="Proteomes" id="UP001283361">
    <property type="component" value="Unassembled WGS sequence"/>
</dbReference>
<name>A0AAE1AM42_9GAST</name>
<sequence>MIAPIIIFNINPDGAPEPAYDWLRHFVPRTVTECSGQTGVSQTAPDYLQPPWTASEYLQTASESNCPGQP</sequence>
<accession>A0AAE1AM42</accession>
<gene>
    <name evidence="1" type="ORF">RRG08_015899</name>
</gene>